<dbReference type="PANTHER" id="PTHR42873">
    <property type="entry name" value="RIBOSOMAL RNA LARGE SUBUNIT METHYLTRANSFERASE"/>
    <property type="match status" value="1"/>
</dbReference>
<dbReference type="Gene3D" id="2.30.130.10">
    <property type="entry name" value="PUA domain"/>
    <property type="match status" value="1"/>
</dbReference>
<proteinExistence type="inferred from homology"/>
<evidence type="ECO:0000256" key="6">
    <source>
        <dbReference type="ARBA" id="ARBA00038091"/>
    </source>
</evidence>
<evidence type="ECO:0000256" key="5">
    <source>
        <dbReference type="ARBA" id="ARBA00022691"/>
    </source>
</evidence>
<dbReference type="KEGG" id="chya:V22_31900"/>
<comment type="similarity">
    <text evidence="6">Belongs to the methyltransferase superfamily. RlmI family.</text>
</comment>
<dbReference type="EC" id="2.1.1.191" evidence="10"/>
<dbReference type="InterPro" id="IPR029063">
    <property type="entry name" value="SAM-dependent_MTases_sf"/>
</dbReference>
<dbReference type="GO" id="GO:0005737">
    <property type="term" value="C:cytoplasm"/>
    <property type="evidence" value="ECO:0007669"/>
    <property type="project" value="UniProtKB-SubCell"/>
</dbReference>
<dbReference type="RefSeq" id="WP_145264614.1">
    <property type="nucleotide sequence ID" value="NZ_CP036316.1"/>
</dbReference>
<gene>
    <name evidence="10" type="primary">rlmI_2</name>
    <name evidence="10" type="ORF">V22_31900</name>
</gene>
<dbReference type="GO" id="GO:0008168">
    <property type="term" value="F:methyltransferase activity"/>
    <property type="evidence" value="ECO:0007669"/>
    <property type="project" value="UniProtKB-KW"/>
</dbReference>
<sequence length="428" mass="47244">MNTDELHPTNPVSTDISTTGAAVEGSPTNENSPSVVRLKKRKAQPFHFRHPWVFEGAIAKVTGEPVLGSEAILTDDAGKPIARGLWNPNSNLRLRLYTWNTDTPLDRAFWSVQLDMAIAYRRALFSEWDASNACRLVFSEADGFSGLIVDRFGDWLVIQLTAGVLVPHLETITELLVEKLSPRGIRLRTERGIGETEGVELTDRLLFGEEPPRPLFLNEHGVQYGTDLAEGQKTGFYLDQRDNRAAVARYASKGEMLDVCCYSGGFGLTAVKQGLVEKVTAVDVSASALALARANTEMNGVAEKFEFIESEAYPALEKLAEEGRTFETIVLDPPKMTRHRRGIEKALRGYYQMNQLAVQLLKPGGLLATCSCSGLITRDDFLHMLASVAMRTGRPLRILESRGPAPDHPVSPAIPETDYLQCVICRVE</sequence>
<keyword evidence="5" id="KW-0949">S-adenosyl-L-methionine</keyword>
<dbReference type="PANTHER" id="PTHR42873:SF1">
    <property type="entry name" value="S-ADENOSYLMETHIONINE-DEPENDENT METHYLTRANSFERASE DOMAIN-CONTAINING PROTEIN"/>
    <property type="match status" value="1"/>
</dbReference>
<organism evidence="10 11">
    <name type="scientific">Calycomorphotria hydatis</name>
    <dbReference type="NCBI Taxonomy" id="2528027"/>
    <lineage>
        <taxon>Bacteria</taxon>
        <taxon>Pseudomonadati</taxon>
        <taxon>Planctomycetota</taxon>
        <taxon>Planctomycetia</taxon>
        <taxon>Planctomycetales</taxon>
        <taxon>Planctomycetaceae</taxon>
        <taxon>Calycomorphotria</taxon>
    </lineage>
</organism>
<evidence type="ECO:0000313" key="10">
    <source>
        <dbReference type="EMBL" id="QDT65927.1"/>
    </source>
</evidence>
<evidence type="ECO:0000259" key="9">
    <source>
        <dbReference type="Pfam" id="PF17785"/>
    </source>
</evidence>
<evidence type="ECO:0000256" key="3">
    <source>
        <dbReference type="ARBA" id="ARBA00022603"/>
    </source>
</evidence>
<dbReference type="GO" id="GO:0003723">
    <property type="term" value="F:RNA binding"/>
    <property type="evidence" value="ECO:0007669"/>
    <property type="project" value="InterPro"/>
</dbReference>
<evidence type="ECO:0000259" key="8">
    <source>
        <dbReference type="Pfam" id="PF10672"/>
    </source>
</evidence>
<evidence type="ECO:0000256" key="4">
    <source>
        <dbReference type="ARBA" id="ARBA00022679"/>
    </source>
</evidence>
<dbReference type="SUPFAM" id="SSF88697">
    <property type="entry name" value="PUA domain-like"/>
    <property type="match status" value="1"/>
</dbReference>
<dbReference type="GO" id="GO:0032259">
    <property type="term" value="P:methylation"/>
    <property type="evidence" value="ECO:0007669"/>
    <property type="project" value="UniProtKB-KW"/>
</dbReference>
<dbReference type="Pfam" id="PF10672">
    <property type="entry name" value="Methyltrans_SAM"/>
    <property type="match status" value="1"/>
</dbReference>
<dbReference type="CDD" id="cd02440">
    <property type="entry name" value="AdoMet_MTases"/>
    <property type="match status" value="1"/>
</dbReference>
<keyword evidence="3 10" id="KW-0489">Methyltransferase</keyword>
<evidence type="ECO:0000256" key="1">
    <source>
        <dbReference type="ARBA" id="ARBA00004496"/>
    </source>
</evidence>
<dbReference type="InterPro" id="IPR015947">
    <property type="entry name" value="PUA-like_sf"/>
</dbReference>
<dbReference type="InterPro" id="IPR041532">
    <property type="entry name" value="RlmI-like_PUA"/>
</dbReference>
<feature type="domain" description="S-adenosylmethionine-dependent methyltransferase" evidence="8">
    <location>
        <begin position="216"/>
        <end position="386"/>
    </location>
</feature>
<evidence type="ECO:0000256" key="2">
    <source>
        <dbReference type="ARBA" id="ARBA00022490"/>
    </source>
</evidence>
<protein>
    <submittedName>
        <fullName evidence="10">Ribosomal RNA large subunit methyltransferase I</fullName>
        <ecNumber evidence="10">2.1.1.191</ecNumber>
    </submittedName>
</protein>
<dbReference type="Pfam" id="PF17785">
    <property type="entry name" value="PUA_3"/>
    <property type="match status" value="1"/>
</dbReference>
<dbReference type="SUPFAM" id="SSF53335">
    <property type="entry name" value="S-adenosyl-L-methionine-dependent methyltransferases"/>
    <property type="match status" value="1"/>
</dbReference>
<evidence type="ECO:0000313" key="11">
    <source>
        <dbReference type="Proteomes" id="UP000319976"/>
    </source>
</evidence>
<dbReference type="OrthoDB" id="9805492at2"/>
<dbReference type="EMBL" id="CP036316">
    <property type="protein sequence ID" value="QDT65927.1"/>
    <property type="molecule type" value="Genomic_DNA"/>
</dbReference>
<dbReference type="Gene3D" id="3.40.50.150">
    <property type="entry name" value="Vaccinia Virus protein VP39"/>
    <property type="match status" value="1"/>
</dbReference>
<dbReference type="Proteomes" id="UP000319976">
    <property type="component" value="Chromosome"/>
</dbReference>
<comment type="subcellular location">
    <subcellularLocation>
        <location evidence="1">Cytoplasm</location>
    </subcellularLocation>
</comment>
<evidence type="ECO:0000256" key="7">
    <source>
        <dbReference type="SAM" id="MobiDB-lite"/>
    </source>
</evidence>
<keyword evidence="11" id="KW-1185">Reference proteome</keyword>
<keyword evidence="4 10" id="KW-0808">Transferase</keyword>
<dbReference type="Gene3D" id="3.30.750.80">
    <property type="entry name" value="RNA methyltransferase domain (HRMD) like"/>
    <property type="match status" value="1"/>
</dbReference>
<name>A0A517TC20_9PLAN</name>
<dbReference type="InterPro" id="IPR036974">
    <property type="entry name" value="PUA_sf"/>
</dbReference>
<reference evidence="10 11" key="1">
    <citation type="submission" date="2019-02" db="EMBL/GenBank/DDBJ databases">
        <title>Deep-cultivation of Planctomycetes and their phenomic and genomic characterization uncovers novel biology.</title>
        <authorList>
            <person name="Wiegand S."/>
            <person name="Jogler M."/>
            <person name="Boedeker C."/>
            <person name="Pinto D."/>
            <person name="Vollmers J."/>
            <person name="Rivas-Marin E."/>
            <person name="Kohn T."/>
            <person name="Peeters S.H."/>
            <person name="Heuer A."/>
            <person name="Rast P."/>
            <person name="Oberbeckmann S."/>
            <person name="Bunk B."/>
            <person name="Jeske O."/>
            <person name="Meyerdierks A."/>
            <person name="Storesund J.E."/>
            <person name="Kallscheuer N."/>
            <person name="Luecker S."/>
            <person name="Lage O.M."/>
            <person name="Pohl T."/>
            <person name="Merkel B.J."/>
            <person name="Hornburger P."/>
            <person name="Mueller R.-W."/>
            <person name="Bruemmer F."/>
            <person name="Labrenz M."/>
            <person name="Spormann A.M."/>
            <person name="Op den Camp H."/>
            <person name="Overmann J."/>
            <person name="Amann R."/>
            <person name="Jetten M.S.M."/>
            <person name="Mascher T."/>
            <person name="Medema M.H."/>
            <person name="Devos D.P."/>
            <person name="Kaster A.-K."/>
            <person name="Ovreas L."/>
            <person name="Rohde M."/>
            <person name="Galperin M.Y."/>
            <person name="Jogler C."/>
        </authorList>
    </citation>
    <scope>NUCLEOTIDE SEQUENCE [LARGE SCALE GENOMIC DNA]</scope>
    <source>
        <strain evidence="10 11">V22</strain>
    </source>
</reference>
<dbReference type="InterPro" id="IPR019614">
    <property type="entry name" value="SAM-dep_methyl-trfase"/>
</dbReference>
<dbReference type="AlphaFoldDB" id="A0A517TC20"/>
<dbReference type="CDD" id="cd11572">
    <property type="entry name" value="RlmI_M_like"/>
    <property type="match status" value="1"/>
</dbReference>
<keyword evidence="2" id="KW-0963">Cytoplasm</keyword>
<feature type="domain" description="RlmI-like PUA" evidence="9">
    <location>
        <begin position="36"/>
        <end position="99"/>
    </location>
</feature>
<accession>A0A517TC20</accession>
<dbReference type="CDD" id="cd21153">
    <property type="entry name" value="PUA_RlmI"/>
    <property type="match status" value="1"/>
</dbReference>
<feature type="region of interest" description="Disordered" evidence="7">
    <location>
        <begin position="1"/>
        <end position="35"/>
    </location>
</feature>
<feature type="compositionally biased region" description="Polar residues" evidence="7">
    <location>
        <begin position="10"/>
        <end position="34"/>
    </location>
</feature>